<reference evidence="7 8" key="1">
    <citation type="journal article" date="2013" name="PLoS ONE">
        <title>Identification and characterization of three novel lipases belonging to families II and V from Anaerovibrio lipolyticus 5ST.</title>
        <authorList>
            <person name="Prive F."/>
            <person name="Kaderbhai N.N."/>
            <person name="Girdwood S."/>
            <person name="Worgan H.J."/>
            <person name="Pinloche E."/>
            <person name="Scollan N.D."/>
            <person name="Huws S.A."/>
            <person name="Newbold C.J."/>
        </authorList>
    </citation>
    <scope>NUCLEOTIDE SEQUENCE [LARGE SCALE GENOMIC DNA]</scope>
    <source>
        <strain evidence="7 8">5S</strain>
    </source>
</reference>
<keyword evidence="4" id="KW-0808">Transferase</keyword>
<dbReference type="InterPro" id="IPR022642">
    <property type="entry name" value="CheR_C"/>
</dbReference>
<evidence type="ECO:0000256" key="3">
    <source>
        <dbReference type="ARBA" id="ARBA00022603"/>
    </source>
</evidence>
<evidence type="ECO:0000259" key="6">
    <source>
        <dbReference type="PROSITE" id="PS50123"/>
    </source>
</evidence>
<dbReference type="PRINTS" id="PR00996">
    <property type="entry name" value="CHERMTFRASE"/>
</dbReference>
<dbReference type="SUPFAM" id="SSF53335">
    <property type="entry name" value="S-adenosyl-L-methionine-dependent methyltransferases"/>
    <property type="match status" value="1"/>
</dbReference>
<dbReference type="PIRSF" id="PIRSF000410">
    <property type="entry name" value="CheR"/>
    <property type="match status" value="1"/>
</dbReference>
<dbReference type="GO" id="GO:0032259">
    <property type="term" value="P:methylation"/>
    <property type="evidence" value="ECO:0007669"/>
    <property type="project" value="UniProtKB-KW"/>
</dbReference>
<accession>A0A0B2JUQ1</accession>
<comment type="caution">
    <text evidence="7">The sequence shown here is derived from an EMBL/GenBank/DDBJ whole genome shotgun (WGS) entry which is preliminary data.</text>
</comment>
<gene>
    <name evidence="7" type="ORF">NZ47_06815</name>
</gene>
<dbReference type="AlphaFoldDB" id="A0A0B2JUQ1"/>
<evidence type="ECO:0000256" key="4">
    <source>
        <dbReference type="ARBA" id="ARBA00022679"/>
    </source>
</evidence>
<dbReference type="STRING" id="82374.NZ47_06815"/>
<dbReference type="EMBL" id="JSCE01000141">
    <property type="protein sequence ID" value="KHM52075.1"/>
    <property type="molecule type" value="Genomic_DNA"/>
</dbReference>
<dbReference type="Pfam" id="PF01739">
    <property type="entry name" value="CheR"/>
    <property type="match status" value="1"/>
</dbReference>
<dbReference type="RefSeq" id="WP_039208218.1">
    <property type="nucleotide sequence ID" value="NZ_JSCE01000141.1"/>
</dbReference>
<dbReference type="InterPro" id="IPR036804">
    <property type="entry name" value="CheR_N_sf"/>
</dbReference>
<dbReference type="InterPro" id="IPR029063">
    <property type="entry name" value="SAM-dependent_MTases_sf"/>
</dbReference>
<keyword evidence="3" id="KW-0489">Methyltransferase</keyword>
<dbReference type="InterPro" id="IPR000780">
    <property type="entry name" value="CheR_MeTrfase"/>
</dbReference>
<dbReference type="EC" id="2.1.1.80" evidence="2"/>
<keyword evidence="5" id="KW-0949">S-adenosyl-L-methionine</keyword>
<keyword evidence="8" id="KW-1185">Reference proteome</keyword>
<dbReference type="Gene3D" id="1.10.155.10">
    <property type="entry name" value="Chemotaxis receptor methyltransferase CheR, N-terminal domain"/>
    <property type="match status" value="1"/>
</dbReference>
<dbReference type="PANTHER" id="PTHR24422:SF19">
    <property type="entry name" value="CHEMOTAXIS PROTEIN METHYLTRANSFERASE"/>
    <property type="match status" value="1"/>
</dbReference>
<dbReference type="PANTHER" id="PTHR24422">
    <property type="entry name" value="CHEMOTAXIS PROTEIN METHYLTRANSFERASE"/>
    <property type="match status" value="1"/>
</dbReference>
<feature type="domain" description="CheR-type methyltransferase" evidence="6">
    <location>
        <begin position="1"/>
        <end position="273"/>
    </location>
</feature>
<dbReference type="InterPro" id="IPR026024">
    <property type="entry name" value="Chemotaxis_MeTrfase_CheR"/>
</dbReference>
<dbReference type="SUPFAM" id="SSF47757">
    <property type="entry name" value="Chemotaxis receptor methyltransferase CheR, N-terminal domain"/>
    <property type="match status" value="1"/>
</dbReference>
<dbReference type="PROSITE" id="PS50123">
    <property type="entry name" value="CHER"/>
    <property type="match status" value="1"/>
</dbReference>
<dbReference type="Gene3D" id="3.40.50.150">
    <property type="entry name" value="Vaccinia Virus protein VP39"/>
    <property type="match status" value="1"/>
</dbReference>
<sequence>MNQSLFQQFAALVTQNFGIQLPPEKKALLESRLFKLKNDNMGRPELASDEAFLKYIREDKTSKGLAMLAEAITTHHTFFMREADHFSFYEKEVLPYLEKSIRDGDMRTWCAASSTGEEAYTLAMMLEDHFGSMPGWETTLLATDLSKDVLEIGKNGVYSAESVKTLPALWQNSYFHRTFDGKYQVVDRLRHKVLFRRFNLMTPVFPFKRPFHVIFCRNVMIYFDNTTRDNLVRKFAEFLEPGGYLFIGHSEVIDRHKSDFDYVMPSIYRKKGAFT</sequence>
<dbReference type="GO" id="GO:0008983">
    <property type="term" value="F:protein-glutamate O-methyltransferase activity"/>
    <property type="evidence" value="ECO:0007669"/>
    <property type="project" value="UniProtKB-EC"/>
</dbReference>
<dbReference type="Proteomes" id="UP000030993">
    <property type="component" value="Unassembled WGS sequence"/>
</dbReference>
<dbReference type="SMART" id="SM00138">
    <property type="entry name" value="MeTrc"/>
    <property type="match status" value="1"/>
</dbReference>
<name>A0A0B2JUQ1_9FIRM</name>
<dbReference type="InterPro" id="IPR050903">
    <property type="entry name" value="Bact_Chemotaxis_MeTrfase"/>
</dbReference>
<protein>
    <recommendedName>
        <fullName evidence="2">protein-glutamate O-methyltransferase</fullName>
        <ecNumber evidence="2">2.1.1.80</ecNumber>
    </recommendedName>
</protein>
<evidence type="ECO:0000313" key="8">
    <source>
        <dbReference type="Proteomes" id="UP000030993"/>
    </source>
</evidence>
<evidence type="ECO:0000256" key="1">
    <source>
        <dbReference type="ARBA" id="ARBA00001541"/>
    </source>
</evidence>
<evidence type="ECO:0000256" key="5">
    <source>
        <dbReference type="ARBA" id="ARBA00022691"/>
    </source>
</evidence>
<proteinExistence type="predicted"/>
<comment type="catalytic activity">
    <reaction evidence="1">
        <text>L-glutamyl-[protein] + S-adenosyl-L-methionine = [protein]-L-glutamate 5-O-methyl ester + S-adenosyl-L-homocysteine</text>
        <dbReference type="Rhea" id="RHEA:24452"/>
        <dbReference type="Rhea" id="RHEA-COMP:10208"/>
        <dbReference type="Rhea" id="RHEA-COMP:10311"/>
        <dbReference type="ChEBI" id="CHEBI:29973"/>
        <dbReference type="ChEBI" id="CHEBI:57856"/>
        <dbReference type="ChEBI" id="CHEBI:59789"/>
        <dbReference type="ChEBI" id="CHEBI:82795"/>
        <dbReference type="EC" id="2.1.1.80"/>
    </reaction>
</comment>
<dbReference type="eggNOG" id="COG1352">
    <property type="taxonomic scope" value="Bacteria"/>
</dbReference>
<evidence type="ECO:0000256" key="2">
    <source>
        <dbReference type="ARBA" id="ARBA00012534"/>
    </source>
</evidence>
<organism evidence="7 8">
    <name type="scientific">Anaerovibrio lipolyticus</name>
    <dbReference type="NCBI Taxonomy" id="82374"/>
    <lineage>
        <taxon>Bacteria</taxon>
        <taxon>Bacillati</taxon>
        <taxon>Bacillota</taxon>
        <taxon>Negativicutes</taxon>
        <taxon>Selenomonadales</taxon>
        <taxon>Selenomonadaceae</taxon>
        <taxon>Anaerovibrio</taxon>
    </lineage>
</organism>
<evidence type="ECO:0000313" key="7">
    <source>
        <dbReference type="EMBL" id="KHM52075.1"/>
    </source>
</evidence>